<feature type="transmembrane region" description="Helical" evidence="1">
    <location>
        <begin position="20"/>
        <end position="40"/>
    </location>
</feature>
<name>A0A165VDN2_9AGAM</name>
<organism evidence="2 3">
    <name type="scientific">Neolentinus lepideus HHB14362 ss-1</name>
    <dbReference type="NCBI Taxonomy" id="1314782"/>
    <lineage>
        <taxon>Eukaryota</taxon>
        <taxon>Fungi</taxon>
        <taxon>Dikarya</taxon>
        <taxon>Basidiomycota</taxon>
        <taxon>Agaricomycotina</taxon>
        <taxon>Agaricomycetes</taxon>
        <taxon>Gloeophyllales</taxon>
        <taxon>Gloeophyllaceae</taxon>
        <taxon>Neolentinus</taxon>
    </lineage>
</organism>
<sequence length="79" mass="8550">MGTNQRGPTSPPSALMKLDGTLLFALFGYRVWAAVSLQILGHDIRRNQGCVKDGSHLRRTSDLYLSASSTDGCRGKVAQ</sequence>
<keyword evidence="1" id="KW-0812">Transmembrane</keyword>
<evidence type="ECO:0000313" key="3">
    <source>
        <dbReference type="Proteomes" id="UP000076761"/>
    </source>
</evidence>
<gene>
    <name evidence="2" type="ORF">NEOLEDRAFT_1128296</name>
</gene>
<dbReference type="AlphaFoldDB" id="A0A165VDN2"/>
<protein>
    <submittedName>
        <fullName evidence="2">Uncharacterized protein</fullName>
    </submittedName>
</protein>
<dbReference type="Proteomes" id="UP000076761">
    <property type="component" value="Unassembled WGS sequence"/>
</dbReference>
<reference evidence="2 3" key="1">
    <citation type="journal article" date="2016" name="Mol. Biol. Evol.">
        <title>Comparative Genomics of Early-Diverging Mushroom-Forming Fungi Provides Insights into the Origins of Lignocellulose Decay Capabilities.</title>
        <authorList>
            <person name="Nagy L.G."/>
            <person name="Riley R."/>
            <person name="Tritt A."/>
            <person name="Adam C."/>
            <person name="Daum C."/>
            <person name="Floudas D."/>
            <person name="Sun H."/>
            <person name="Yadav J.S."/>
            <person name="Pangilinan J."/>
            <person name="Larsson K.H."/>
            <person name="Matsuura K."/>
            <person name="Barry K."/>
            <person name="Labutti K."/>
            <person name="Kuo R."/>
            <person name="Ohm R.A."/>
            <person name="Bhattacharya S.S."/>
            <person name="Shirouzu T."/>
            <person name="Yoshinaga Y."/>
            <person name="Martin F.M."/>
            <person name="Grigoriev I.V."/>
            <person name="Hibbett D.S."/>
        </authorList>
    </citation>
    <scope>NUCLEOTIDE SEQUENCE [LARGE SCALE GENOMIC DNA]</scope>
    <source>
        <strain evidence="2 3">HHB14362 ss-1</strain>
    </source>
</reference>
<accession>A0A165VDN2</accession>
<keyword evidence="1" id="KW-1133">Transmembrane helix</keyword>
<dbReference type="InParanoid" id="A0A165VDN2"/>
<evidence type="ECO:0000313" key="2">
    <source>
        <dbReference type="EMBL" id="KZT29524.1"/>
    </source>
</evidence>
<keyword evidence="1" id="KW-0472">Membrane</keyword>
<dbReference type="EMBL" id="KV425554">
    <property type="protein sequence ID" value="KZT29524.1"/>
    <property type="molecule type" value="Genomic_DNA"/>
</dbReference>
<evidence type="ECO:0000256" key="1">
    <source>
        <dbReference type="SAM" id="Phobius"/>
    </source>
</evidence>
<proteinExistence type="predicted"/>
<keyword evidence="3" id="KW-1185">Reference proteome</keyword>